<evidence type="ECO:0000256" key="3">
    <source>
        <dbReference type="ARBA" id="ARBA00022801"/>
    </source>
</evidence>
<dbReference type="PROSITE" id="PS00523">
    <property type="entry name" value="SULFATASE_1"/>
    <property type="match status" value="1"/>
</dbReference>
<dbReference type="PANTHER" id="PTHR42693:SF53">
    <property type="entry name" value="ENDO-4-O-SULFATASE"/>
    <property type="match status" value="1"/>
</dbReference>
<dbReference type="PROSITE" id="PS51257">
    <property type="entry name" value="PROKAR_LIPOPROTEIN"/>
    <property type="match status" value="1"/>
</dbReference>
<dbReference type="GO" id="GO:0016740">
    <property type="term" value="F:transferase activity"/>
    <property type="evidence" value="ECO:0007669"/>
    <property type="project" value="UniProtKB-KW"/>
</dbReference>
<proteinExistence type="inferred from homology"/>
<protein>
    <submittedName>
        <fullName evidence="6">Sulfatase-like hydrolase/transferase</fullName>
    </submittedName>
</protein>
<keyword evidence="4" id="KW-0106">Calcium</keyword>
<evidence type="ECO:0000256" key="2">
    <source>
        <dbReference type="ARBA" id="ARBA00022723"/>
    </source>
</evidence>
<dbReference type="RefSeq" id="WP_158872037.1">
    <property type="nucleotide sequence ID" value="NZ_CP046401.1"/>
</dbReference>
<dbReference type="InterPro" id="IPR050738">
    <property type="entry name" value="Sulfatase"/>
</dbReference>
<comment type="similarity">
    <text evidence="1">Belongs to the sulfatase family.</text>
</comment>
<dbReference type="SUPFAM" id="SSF53649">
    <property type="entry name" value="Alkaline phosphatase-like"/>
    <property type="match status" value="1"/>
</dbReference>
<keyword evidence="3 6" id="KW-0378">Hydrolase</keyword>
<dbReference type="Gene3D" id="3.40.720.10">
    <property type="entry name" value="Alkaline Phosphatase, subunit A"/>
    <property type="match status" value="1"/>
</dbReference>
<keyword evidence="2" id="KW-0479">Metal-binding</keyword>
<dbReference type="InterPro" id="IPR024607">
    <property type="entry name" value="Sulfatase_CS"/>
</dbReference>
<dbReference type="AlphaFoldDB" id="A0A6I6K867"/>
<feature type="domain" description="Sulfatase N-terminal" evidence="5">
    <location>
        <begin position="27"/>
        <end position="333"/>
    </location>
</feature>
<evidence type="ECO:0000313" key="6">
    <source>
        <dbReference type="EMBL" id="QGY47813.1"/>
    </source>
</evidence>
<dbReference type="PROSITE" id="PS00149">
    <property type="entry name" value="SULFATASE_2"/>
    <property type="match status" value="1"/>
</dbReference>
<keyword evidence="6" id="KW-0808">Transferase</keyword>
<accession>A0A6I6K867</accession>
<dbReference type="EMBL" id="CP046401">
    <property type="protein sequence ID" value="QGY47813.1"/>
    <property type="molecule type" value="Genomic_DNA"/>
</dbReference>
<dbReference type="Pfam" id="PF00884">
    <property type="entry name" value="Sulfatase"/>
    <property type="match status" value="1"/>
</dbReference>
<reference evidence="6 7" key="1">
    <citation type="submission" date="2019-11" db="EMBL/GenBank/DDBJ databases">
        <authorList>
            <person name="Zheng R.K."/>
            <person name="Sun C.M."/>
        </authorList>
    </citation>
    <scope>NUCLEOTIDE SEQUENCE [LARGE SCALE GENOMIC DNA]</scope>
    <source>
        <strain evidence="6 7">WC007</strain>
    </source>
</reference>
<sequence length="499" mass="56754">MRLISCILLFCLLGGCRSSEKKGPVKPNVIFILADDLGYGDLQCYGNPYIETPEINKLASHGILFTHYYSPAPLCAPARAAILTGMYNHRTGAIDVSSNRGIDRIALSYNTMGDYFKSEGYSTGLIGKWHNGLYDLQYHPNKRGFDYFFGFLNGIQDYWNWNFDLNGTNIPSDGRYLTDVITESSLEFIAKNKENPFFLFIAHHAPHIPYQAPERLVKKYKEKGKGEFNEKIATLYAMIESMDSGIGMVLNKLEDLGLMDNTIIVFTSDNGAQNTGENLRYQAGLSGTKGIVLEEGVRVPAIVSWPGKFPQNKVFTGSVYGCDWLPTFLKLTGSTSDMIKNADGHDISEILLGKSDESNYDRILYFQKNRYYPVAHSDAAIIEGKWKLYWPGIKETMKKEDIDNPSVWKGATEPHWEMPCDTVIPLWKDIVPLEPQLFNLIEDPAELYDLSANHPEIVNELTQKWDSWFSDVMKDYKKSWREIKNTEKRRWGTDEGKNQ</sequence>
<evidence type="ECO:0000256" key="4">
    <source>
        <dbReference type="ARBA" id="ARBA00022837"/>
    </source>
</evidence>
<evidence type="ECO:0000313" key="7">
    <source>
        <dbReference type="Proteomes" id="UP000428260"/>
    </source>
</evidence>
<dbReference type="GO" id="GO:0004065">
    <property type="term" value="F:arylsulfatase activity"/>
    <property type="evidence" value="ECO:0007669"/>
    <property type="project" value="TreeGrafter"/>
</dbReference>
<evidence type="ECO:0000256" key="1">
    <source>
        <dbReference type="ARBA" id="ARBA00008779"/>
    </source>
</evidence>
<dbReference type="InterPro" id="IPR017850">
    <property type="entry name" value="Alkaline_phosphatase_core_sf"/>
</dbReference>
<dbReference type="Proteomes" id="UP000428260">
    <property type="component" value="Chromosome"/>
</dbReference>
<gene>
    <name evidence="6" type="ORF">GM418_30405</name>
</gene>
<organism evidence="6 7">
    <name type="scientific">Maribellus comscasis</name>
    <dbReference type="NCBI Taxonomy" id="2681766"/>
    <lineage>
        <taxon>Bacteria</taxon>
        <taxon>Pseudomonadati</taxon>
        <taxon>Bacteroidota</taxon>
        <taxon>Bacteroidia</taxon>
        <taxon>Marinilabiliales</taxon>
        <taxon>Prolixibacteraceae</taxon>
        <taxon>Maribellus</taxon>
    </lineage>
</organism>
<dbReference type="PANTHER" id="PTHR42693">
    <property type="entry name" value="ARYLSULFATASE FAMILY MEMBER"/>
    <property type="match status" value="1"/>
</dbReference>
<keyword evidence="7" id="KW-1185">Reference proteome</keyword>
<evidence type="ECO:0000259" key="5">
    <source>
        <dbReference type="Pfam" id="PF00884"/>
    </source>
</evidence>
<dbReference type="KEGG" id="mcos:GM418_30405"/>
<name>A0A6I6K867_9BACT</name>
<dbReference type="InterPro" id="IPR000917">
    <property type="entry name" value="Sulfatase_N"/>
</dbReference>
<dbReference type="Gene3D" id="3.30.1120.10">
    <property type="match status" value="1"/>
</dbReference>
<dbReference type="GO" id="GO:0046872">
    <property type="term" value="F:metal ion binding"/>
    <property type="evidence" value="ECO:0007669"/>
    <property type="project" value="UniProtKB-KW"/>
</dbReference>